<sequence length="158" mass="16587">MAGAIGSSPRVRGKRHEGRHLHARVRIIPASAGQTYSNRCGSVSITDHPRECGANVDGVHCGGCLLGSSPRVRGKHIQCGARIARIRIIPASAGQTIIADRRVTMDSDHPRECGANTGATYLGTYTDGSSPRVRGKPGTRSVTANPTRIIPASAGQTQ</sequence>
<reference evidence="2 3" key="1">
    <citation type="submission" date="2014-03" db="EMBL/GenBank/DDBJ databases">
        <title>Genomics of Bifidobacteria.</title>
        <authorList>
            <person name="Ventura M."/>
            <person name="Milani C."/>
            <person name="Lugli G.A."/>
        </authorList>
    </citation>
    <scope>NUCLEOTIDE SEQUENCE [LARGE SCALE GENOMIC DNA]</scope>
    <source>
        <strain evidence="2 3">LMG 11592</strain>
    </source>
</reference>
<dbReference type="STRING" id="1693.BMIN_0698"/>
<dbReference type="eggNOG" id="ENOG5032SNQ">
    <property type="taxonomic scope" value="Bacteria"/>
</dbReference>
<gene>
    <name evidence="2" type="ORF">BMIN_0698</name>
</gene>
<name>A0A087BPN6_9BIFI</name>
<evidence type="ECO:0000313" key="3">
    <source>
        <dbReference type="Proteomes" id="UP000029014"/>
    </source>
</evidence>
<dbReference type="AntiFam" id="ANF00057">
    <property type="entry name" value="Translation of E. coli type CRISPR repeat"/>
</dbReference>
<feature type="region of interest" description="Disordered" evidence="1">
    <location>
        <begin position="126"/>
        <end position="158"/>
    </location>
</feature>
<dbReference type="Proteomes" id="UP000029014">
    <property type="component" value="Unassembled WGS sequence"/>
</dbReference>
<dbReference type="AlphaFoldDB" id="A0A087BPN6"/>
<organism evidence="2 3">
    <name type="scientific">Bifidobacterium minimum</name>
    <dbReference type="NCBI Taxonomy" id="1693"/>
    <lineage>
        <taxon>Bacteria</taxon>
        <taxon>Bacillati</taxon>
        <taxon>Actinomycetota</taxon>
        <taxon>Actinomycetes</taxon>
        <taxon>Bifidobacteriales</taxon>
        <taxon>Bifidobacteriaceae</taxon>
        <taxon>Bifidobacterium</taxon>
    </lineage>
</organism>
<accession>A0A087BPN6</accession>
<evidence type="ECO:0000256" key="1">
    <source>
        <dbReference type="SAM" id="MobiDB-lite"/>
    </source>
</evidence>
<comment type="caution">
    <text evidence="2">The sequence shown here is derived from an EMBL/GenBank/DDBJ whole genome shotgun (WGS) entry which is preliminary data.</text>
</comment>
<protein>
    <submittedName>
        <fullName evidence="2">Uncharacterized protein</fullName>
    </submittedName>
</protein>
<evidence type="ECO:0000313" key="2">
    <source>
        <dbReference type="EMBL" id="KFI72986.1"/>
    </source>
</evidence>
<dbReference type="AntiFam" id="ANF00006">
    <property type="entry name" value="Translation of CRISPR region"/>
</dbReference>
<proteinExistence type="predicted"/>
<keyword evidence="3" id="KW-1185">Reference proteome</keyword>
<dbReference type="EMBL" id="JGZD01000008">
    <property type="protein sequence ID" value="KFI72986.1"/>
    <property type="molecule type" value="Genomic_DNA"/>
</dbReference>